<dbReference type="SUPFAM" id="SSF52540">
    <property type="entry name" value="P-loop containing nucleoside triphosphate hydrolases"/>
    <property type="match status" value="1"/>
</dbReference>
<dbReference type="CDD" id="cd14798">
    <property type="entry name" value="RX-CC_like"/>
    <property type="match status" value="1"/>
</dbReference>
<keyword evidence="2" id="KW-0547">Nucleotide-binding</keyword>
<feature type="domain" description="Disease resistance N-terminal" evidence="5">
    <location>
        <begin position="10"/>
        <end position="94"/>
    </location>
</feature>
<reference evidence="6" key="1">
    <citation type="submission" date="2023-07" db="EMBL/GenBank/DDBJ databases">
        <title>draft genome sequence of fig (Ficus carica).</title>
        <authorList>
            <person name="Takahashi T."/>
            <person name="Nishimura K."/>
        </authorList>
    </citation>
    <scope>NUCLEOTIDE SEQUENCE</scope>
</reference>
<dbReference type="AlphaFoldDB" id="A0AA88J5X0"/>
<evidence type="ECO:0000256" key="2">
    <source>
        <dbReference type="ARBA" id="ARBA00022741"/>
    </source>
</evidence>
<evidence type="ECO:0000259" key="4">
    <source>
        <dbReference type="Pfam" id="PF00931"/>
    </source>
</evidence>
<evidence type="ECO:0000313" key="6">
    <source>
        <dbReference type="EMBL" id="GMN63439.1"/>
    </source>
</evidence>
<comment type="caution">
    <text evidence="6">The sequence shown here is derived from an EMBL/GenBank/DDBJ whole genome shotgun (WGS) entry which is preliminary data.</text>
</comment>
<dbReference type="InterPro" id="IPR038005">
    <property type="entry name" value="RX-like_CC"/>
</dbReference>
<dbReference type="PANTHER" id="PTHR19338">
    <property type="entry name" value="TRANSLOCASE OF INNER MITOCHONDRIAL MEMBRANE 13 HOMOLOG"/>
    <property type="match status" value="1"/>
</dbReference>
<dbReference type="EMBL" id="BTGU01000150">
    <property type="protein sequence ID" value="GMN63439.1"/>
    <property type="molecule type" value="Genomic_DNA"/>
</dbReference>
<dbReference type="GO" id="GO:0043531">
    <property type="term" value="F:ADP binding"/>
    <property type="evidence" value="ECO:0007669"/>
    <property type="project" value="InterPro"/>
</dbReference>
<keyword evidence="1" id="KW-0677">Repeat</keyword>
<dbReference type="Proteomes" id="UP001187192">
    <property type="component" value="Unassembled WGS sequence"/>
</dbReference>
<dbReference type="Gene3D" id="1.20.5.4130">
    <property type="match status" value="1"/>
</dbReference>
<feature type="domain" description="NB-ARC" evidence="4">
    <location>
        <begin position="180"/>
        <end position="351"/>
    </location>
</feature>
<dbReference type="PANTHER" id="PTHR19338:SF32">
    <property type="entry name" value="OS06G0287500 PROTEIN"/>
    <property type="match status" value="1"/>
</dbReference>
<dbReference type="Pfam" id="PF18052">
    <property type="entry name" value="Rx_N"/>
    <property type="match status" value="1"/>
</dbReference>
<accession>A0AA88J5X0</accession>
<evidence type="ECO:0000259" key="5">
    <source>
        <dbReference type="Pfam" id="PF18052"/>
    </source>
</evidence>
<gene>
    <name evidence="6" type="ORF">TIFTF001_032519</name>
</gene>
<evidence type="ECO:0000256" key="3">
    <source>
        <dbReference type="ARBA" id="ARBA00022821"/>
    </source>
</evidence>
<name>A0AA88J5X0_FICCA</name>
<organism evidence="6 7">
    <name type="scientific">Ficus carica</name>
    <name type="common">Common fig</name>
    <dbReference type="NCBI Taxonomy" id="3494"/>
    <lineage>
        <taxon>Eukaryota</taxon>
        <taxon>Viridiplantae</taxon>
        <taxon>Streptophyta</taxon>
        <taxon>Embryophyta</taxon>
        <taxon>Tracheophyta</taxon>
        <taxon>Spermatophyta</taxon>
        <taxon>Magnoliopsida</taxon>
        <taxon>eudicotyledons</taxon>
        <taxon>Gunneridae</taxon>
        <taxon>Pentapetalae</taxon>
        <taxon>rosids</taxon>
        <taxon>fabids</taxon>
        <taxon>Rosales</taxon>
        <taxon>Moraceae</taxon>
        <taxon>Ficeae</taxon>
        <taxon>Ficus</taxon>
    </lineage>
</organism>
<proteinExistence type="predicted"/>
<dbReference type="FunFam" id="3.40.50.300:FF:001091">
    <property type="entry name" value="Probable disease resistance protein At1g61300"/>
    <property type="match status" value="1"/>
</dbReference>
<dbReference type="Gene3D" id="1.10.8.430">
    <property type="entry name" value="Helical domain of apoptotic protease-activating factors"/>
    <property type="match status" value="1"/>
</dbReference>
<dbReference type="InterPro" id="IPR041118">
    <property type="entry name" value="Rx_N"/>
</dbReference>
<dbReference type="Gene3D" id="3.40.50.300">
    <property type="entry name" value="P-loop containing nucleotide triphosphate hydrolases"/>
    <property type="match status" value="1"/>
</dbReference>
<protein>
    <submittedName>
        <fullName evidence="6">Uncharacterized protein</fullName>
    </submittedName>
</protein>
<dbReference type="Pfam" id="PF00931">
    <property type="entry name" value="NB-ARC"/>
    <property type="match status" value="1"/>
</dbReference>
<dbReference type="InterPro" id="IPR027417">
    <property type="entry name" value="P-loop_NTPase"/>
</dbReference>
<dbReference type="GO" id="GO:0006952">
    <property type="term" value="P:defense response"/>
    <property type="evidence" value="ECO:0007669"/>
    <property type="project" value="UniProtKB-KW"/>
</dbReference>
<keyword evidence="7" id="KW-1185">Reference proteome</keyword>
<keyword evidence="3" id="KW-0611">Plant defense</keyword>
<sequence length="394" mass="44808">MAESAVLAILRPVIDKLGQLLFGEANLFKHVHIEVKSLTDELETIQCFLKEAGENAEMRDGVKTWVKQVREEAYRIEDVMDAYLLHVAQHHHQRRGLIGFLHKIGHSIKAMRPRYDIASEIQNIKASLSEIKDRGERYGFNSLEQRSLGKATNVERKVDPRLGSHFIEESELVGIGSLQDELSRWLIQGTSWRSVITLVGTGGICKTTLARKLYDNEVVRGNFNCGAWMNVSQSYNMEQLLSIMNKQIFPANESTSEESSTTEELIRTLRKYLKTKRYVVIFDDVWQVEFWEFIKHVVPSNNQGSRVIVMTRSDAIAASCKETSCDLIHKLLPWSLENSLELFCKKAFQSEFDGRCPQELEELSFKIVEKCKGLPLVIAAVAGLLSTKTKDVSE</sequence>
<evidence type="ECO:0000313" key="7">
    <source>
        <dbReference type="Proteomes" id="UP001187192"/>
    </source>
</evidence>
<evidence type="ECO:0000256" key="1">
    <source>
        <dbReference type="ARBA" id="ARBA00022737"/>
    </source>
</evidence>
<dbReference type="PRINTS" id="PR00364">
    <property type="entry name" value="DISEASERSIST"/>
</dbReference>
<dbReference type="InterPro" id="IPR002182">
    <property type="entry name" value="NB-ARC"/>
</dbReference>
<dbReference type="InterPro" id="IPR042197">
    <property type="entry name" value="Apaf_helical"/>
</dbReference>